<evidence type="ECO:0000313" key="2">
    <source>
        <dbReference type="Proteomes" id="UP001156882"/>
    </source>
</evidence>
<dbReference type="EMBL" id="BSPC01000053">
    <property type="protein sequence ID" value="GLS21695.1"/>
    <property type="molecule type" value="Genomic_DNA"/>
</dbReference>
<keyword evidence="2" id="KW-1185">Reference proteome</keyword>
<accession>A0ABQ6CNI1</accession>
<name>A0ABQ6CNI1_9HYPH</name>
<evidence type="ECO:0000313" key="1">
    <source>
        <dbReference type="EMBL" id="GLS21695.1"/>
    </source>
</evidence>
<sequence>MAAAREPMSKDLILLDGLGIAHNELIPSGTIAIILRDGGVRVVPAEKLRETIKEIGSDKVEGLTMSPSDFEKLQVVVDRRNADNSPDDAGEDQV</sequence>
<dbReference type="Proteomes" id="UP001156882">
    <property type="component" value="Unassembled WGS sequence"/>
</dbReference>
<gene>
    <name evidence="1" type="ORF">GCM10007874_47120</name>
</gene>
<protein>
    <submittedName>
        <fullName evidence="1">Uncharacterized protein</fullName>
    </submittedName>
</protein>
<comment type="caution">
    <text evidence="1">The sequence shown here is derived from an EMBL/GenBank/DDBJ whole genome shotgun (WGS) entry which is preliminary data.</text>
</comment>
<reference evidence="2" key="1">
    <citation type="journal article" date="2019" name="Int. J. Syst. Evol. Microbiol.">
        <title>The Global Catalogue of Microorganisms (GCM) 10K type strain sequencing project: providing services to taxonomists for standard genome sequencing and annotation.</title>
        <authorList>
            <consortium name="The Broad Institute Genomics Platform"/>
            <consortium name="The Broad Institute Genome Sequencing Center for Infectious Disease"/>
            <person name="Wu L."/>
            <person name="Ma J."/>
        </authorList>
    </citation>
    <scope>NUCLEOTIDE SEQUENCE [LARGE SCALE GENOMIC DNA]</scope>
    <source>
        <strain evidence="2">NBRC 101365</strain>
    </source>
</reference>
<proteinExistence type="predicted"/>
<organism evidence="1 2">
    <name type="scientific">Labrys miyagiensis</name>
    <dbReference type="NCBI Taxonomy" id="346912"/>
    <lineage>
        <taxon>Bacteria</taxon>
        <taxon>Pseudomonadati</taxon>
        <taxon>Pseudomonadota</taxon>
        <taxon>Alphaproteobacteria</taxon>
        <taxon>Hyphomicrobiales</taxon>
        <taxon>Xanthobacteraceae</taxon>
        <taxon>Labrys</taxon>
    </lineage>
</organism>